<proteinExistence type="predicted"/>
<evidence type="ECO:0000256" key="1">
    <source>
        <dbReference type="SAM" id="MobiDB-lite"/>
    </source>
</evidence>
<evidence type="ECO:0000313" key="2">
    <source>
        <dbReference type="EMBL" id="KAB1209171.1"/>
    </source>
</evidence>
<reference evidence="2 3" key="1">
    <citation type="journal article" date="2019" name="Plant Biotechnol. J.">
        <title>The red bayberry genome and genetic basis of sex determination.</title>
        <authorList>
            <person name="Jia H.M."/>
            <person name="Jia H.J."/>
            <person name="Cai Q.L."/>
            <person name="Wang Y."/>
            <person name="Zhao H.B."/>
            <person name="Yang W.F."/>
            <person name="Wang G.Y."/>
            <person name="Li Y.H."/>
            <person name="Zhan D.L."/>
            <person name="Shen Y.T."/>
            <person name="Niu Q.F."/>
            <person name="Chang L."/>
            <person name="Qiu J."/>
            <person name="Zhao L."/>
            <person name="Xie H.B."/>
            <person name="Fu W.Y."/>
            <person name="Jin J."/>
            <person name="Li X.W."/>
            <person name="Jiao Y."/>
            <person name="Zhou C.C."/>
            <person name="Tu T."/>
            <person name="Chai C.Y."/>
            <person name="Gao J.L."/>
            <person name="Fan L.J."/>
            <person name="van de Weg E."/>
            <person name="Wang J.Y."/>
            <person name="Gao Z.S."/>
        </authorList>
    </citation>
    <scope>NUCLEOTIDE SEQUENCE [LARGE SCALE GENOMIC DNA]</scope>
    <source>
        <tissue evidence="2">Leaves</tissue>
    </source>
</reference>
<dbReference type="PANTHER" id="PTHR33095:SF101">
    <property type="entry name" value="DUF1645 DOMAIN-CONTAINING PROTEIN"/>
    <property type="match status" value="1"/>
</dbReference>
<keyword evidence="3" id="KW-1185">Reference proteome</keyword>
<evidence type="ECO:0000313" key="3">
    <source>
        <dbReference type="Proteomes" id="UP000516437"/>
    </source>
</evidence>
<gene>
    <name evidence="2" type="ORF">CJ030_MR6G015597</name>
</gene>
<comment type="caution">
    <text evidence="2">The sequence shown here is derived from an EMBL/GenBank/DDBJ whole genome shotgun (WGS) entry which is preliminary data.</text>
</comment>
<dbReference type="EMBL" id="RXIC02000024">
    <property type="protein sequence ID" value="KAB1209171.1"/>
    <property type="molecule type" value="Genomic_DNA"/>
</dbReference>
<organism evidence="2 3">
    <name type="scientific">Morella rubra</name>
    <name type="common">Chinese bayberry</name>
    <dbReference type="NCBI Taxonomy" id="262757"/>
    <lineage>
        <taxon>Eukaryota</taxon>
        <taxon>Viridiplantae</taxon>
        <taxon>Streptophyta</taxon>
        <taxon>Embryophyta</taxon>
        <taxon>Tracheophyta</taxon>
        <taxon>Spermatophyta</taxon>
        <taxon>Magnoliopsida</taxon>
        <taxon>eudicotyledons</taxon>
        <taxon>Gunneridae</taxon>
        <taxon>Pentapetalae</taxon>
        <taxon>rosids</taxon>
        <taxon>fabids</taxon>
        <taxon>Fagales</taxon>
        <taxon>Myricaceae</taxon>
        <taxon>Morella</taxon>
    </lineage>
</organism>
<protein>
    <submittedName>
        <fullName evidence="2">Uncharacterized protein</fullName>
    </submittedName>
</protein>
<feature type="compositionally biased region" description="Low complexity" evidence="1">
    <location>
        <begin position="154"/>
        <end position="183"/>
    </location>
</feature>
<name>A0A6A1V918_9ROSI</name>
<feature type="compositionally biased region" description="Acidic residues" evidence="1">
    <location>
        <begin position="133"/>
        <end position="142"/>
    </location>
</feature>
<dbReference type="AlphaFoldDB" id="A0A6A1V918"/>
<dbReference type="Proteomes" id="UP000516437">
    <property type="component" value="Chromosome 6"/>
</dbReference>
<feature type="region of interest" description="Disordered" evidence="1">
    <location>
        <begin position="30"/>
        <end position="55"/>
    </location>
</feature>
<feature type="region of interest" description="Disordered" evidence="1">
    <location>
        <begin position="124"/>
        <end position="183"/>
    </location>
</feature>
<dbReference type="InterPro" id="IPR012442">
    <property type="entry name" value="DUF1645_plant"/>
</dbReference>
<feature type="compositionally biased region" description="Basic and acidic residues" evidence="1">
    <location>
        <begin position="31"/>
        <end position="50"/>
    </location>
</feature>
<dbReference type="OrthoDB" id="1111059at2759"/>
<accession>A0A6A1V918</accession>
<dbReference type="Pfam" id="PF07816">
    <property type="entry name" value="DUF1645"/>
    <property type="match status" value="1"/>
</dbReference>
<dbReference type="PANTHER" id="PTHR33095">
    <property type="entry name" value="OS07G0619500 PROTEIN"/>
    <property type="match status" value="1"/>
</dbReference>
<sequence length="285" mass="31737">MQEESSDLSVCPSFSSYSSDRLADIAGAVTREFRGEDRQRQGGHGYPDRELNDDDFEFVSVRKSDDEVVIDGQIGPVFPIFNRDLLSDKSQRQTDGAHPPKETEGHDVQTLRVPLKTLFIEDRDPSSLLSTSSEEEAEDELDGVPPGTYCIWTPNNSNSAKSSPSTCKKSNSTGTMSSGASSSSSASKRWRLLSLLRRSNSEGKDSFVFLTPKKVATRVEKAEVGLKEKKAKKPAKETLSSAHEAFYLRNRAMKEEDKRRTYLPYRQDLVGFWTSVGAMGKTFPF</sequence>